<reference evidence="2 3" key="1">
    <citation type="submission" date="2016-10" db="EMBL/GenBank/DDBJ databases">
        <authorList>
            <person name="de Groot N.N."/>
        </authorList>
    </citation>
    <scope>NUCLEOTIDE SEQUENCE [LARGE SCALE GENOMIC DNA]</scope>
    <source>
        <strain evidence="2 3">BH539</strain>
    </source>
</reference>
<dbReference type="RefSeq" id="WP_175491694.1">
    <property type="nucleotide sequence ID" value="NZ_FNCI01000015.1"/>
</dbReference>
<dbReference type="AlphaFoldDB" id="A0A1G7ULG9"/>
<dbReference type="EMBL" id="FNCI01000015">
    <property type="protein sequence ID" value="SDG48337.1"/>
    <property type="molecule type" value="Genomic_DNA"/>
</dbReference>
<gene>
    <name evidence="2" type="ORF">SAMN05216571_11546</name>
</gene>
<evidence type="ECO:0000313" key="3">
    <source>
        <dbReference type="Proteomes" id="UP000198641"/>
    </source>
</evidence>
<keyword evidence="1" id="KW-0812">Transmembrane</keyword>
<organism evidence="2 3">
    <name type="scientific">Onishia taeanensis</name>
    <dbReference type="NCBI Taxonomy" id="284577"/>
    <lineage>
        <taxon>Bacteria</taxon>
        <taxon>Pseudomonadati</taxon>
        <taxon>Pseudomonadota</taxon>
        <taxon>Gammaproteobacteria</taxon>
        <taxon>Oceanospirillales</taxon>
        <taxon>Halomonadaceae</taxon>
        <taxon>Onishia</taxon>
    </lineage>
</organism>
<keyword evidence="1" id="KW-1133">Transmembrane helix</keyword>
<accession>A0A1G7ULG9</accession>
<keyword evidence="3" id="KW-1185">Reference proteome</keyword>
<feature type="transmembrane region" description="Helical" evidence="1">
    <location>
        <begin position="17"/>
        <end position="39"/>
    </location>
</feature>
<keyword evidence="1" id="KW-0472">Membrane</keyword>
<proteinExistence type="predicted"/>
<name>A0A1G7ULG9_9GAMM</name>
<dbReference type="Proteomes" id="UP000198641">
    <property type="component" value="Unassembled WGS sequence"/>
</dbReference>
<sequence length="47" mass="5262">MFTDCFTTMGHMGWLGWMMPLAVLVLLSLGIAALTKYLLTSNKGDRR</sequence>
<protein>
    <submittedName>
        <fullName evidence="2">Uncharacterized protein</fullName>
    </submittedName>
</protein>
<dbReference type="STRING" id="284577.SAMN05216571_11546"/>
<evidence type="ECO:0000313" key="2">
    <source>
        <dbReference type="EMBL" id="SDG48337.1"/>
    </source>
</evidence>
<evidence type="ECO:0000256" key="1">
    <source>
        <dbReference type="SAM" id="Phobius"/>
    </source>
</evidence>